<feature type="compositionally biased region" description="Polar residues" evidence="2">
    <location>
        <begin position="1425"/>
        <end position="1438"/>
    </location>
</feature>
<feature type="coiled-coil region" evidence="1">
    <location>
        <begin position="242"/>
        <end position="307"/>
    </location>
</feature>
<evidence type="ECO:0000256" key="1">
    <source>
        <dbReference type="SAM" id="Coils"/>
    </source>
</evidence>
<dbReference type="STRING" id="103372.F4WJP8"/>
<feature type="region of interest" description="Disordered" evidence="2">
    <location>
        <begin position="1423"/>
        <end position="1454"/>
    </location>
</feature>
<dbReference type="OrthoDB" id="6424487at2759"/>
<sequence length="1668" mass="190790">MENENNSNKEFIPSNHTIISSNHTIYQENVKETEEKIFIIEDTSEEEEERFSIKETNSFQKKAMKENNEISQEMITSMKENNGISQEMITSMKENNGISQEMITSMKENNGISQEMITSESFPKEVDNTEKYDKSKCEINNSEKIGDMVTVTADKRRCQRPLRDIIGKREQRREELEKMEGDLRQRLDMLECSIPAVMIWNIWRMSQGAPVCRIKRILEKQFKDTRELSCRSTPSCHYDCRVREVEAERKLALKKVEEARTLWSEKLATLEERKRKLDEARKIQEEQRNAIERLNEENRMLQEAMEKKPIEIENELCQCGDTQCKQRYLSKVSSVTSIESGDIQCLEKLQRLAEEEMITKREITELERREEAYMRTLQQADELWSKMEGDMVNTTSALQEQLDMKTTANQQLANRVCELEDALEKCRTRLVTCRTELEKFLSIEKVEATIGRDDDVAKVVDKEVAVKAKVVHRPIGRIDDIATVKDDEVLAKVEVVDEEVLAKIKVVDEEALAITEVEDKEALARVALIADIEPPFIMDDKFVSVKPDLVDLAVDRPVDLVQITDVESIVRPEDVAYEQQKFEEAREYLAQLDSLEDLYTDDGVPCAPDFVCNDVVTSPTGMTDEELTALGVEHPVLTKEYNETVITEEQERQFKKEELVKKLDNAVDEVEKREKKEDEIPDVEIERKIAEKVENGVAEVVDVRETVTRAIEEAEDDRLVTMPKDRAPEVNSIEAGNNQNQDIVIQRKTILSWIDAIDTIRTTAAKHPDCHEVKKDADTLAEQVSTYVGIKPKEVEEENATINTEGKQEKVIEKNKIKTEKLISETELQDELIILKAKETKPAIKIDSEPFHISEEVSAEVNASMEAIDESELLPTKEEVPIDVKLPTEESEFVERVAEKSEENSTLDETKISDMKEMIPPMEIVEVSPISEKEEVEQENAMPVVDIKEVEKMIPETISPTVDITEVEKFEPDKFPIVEKAPITIEAIEEKIKVEEPILNEKEDSLLLDAAIKEKIENEKPAIKKEEIETAETLPIAEIVKKEENEVTKPSPIEVMEKKEKIEAVKLPPISDIVREEKIETVELPSISDIVKEEKIEAAEVSPITDIAKEEKIEPAEVLPITDIVKKEQIEAAELIKEEKIEAEELLRADEVTEEKIEIIQPIPTLPTIKKEMEEEIEEDLEKVLKEKIKKDEDEEVKEVPLPEEVRPIELFEKKEEEKILQMEKEEIPTIAPLLKKSKIKEVPEEKRPEMIQIELKIPIAEIKSTEMEVPAIPFDSRLVPYLIIAKIKEKEPQIIPAKPPCTECCSQPPIETTRQFEIPQIDVPQTEIVQTEVIQSEVVQTKMIQTEIIQNKVEQAKVVQTESVKTEVVQITSQTISIPEPPRIQSISEYSKSTELKASRTEIAGDRPEITGRKMLWRERLKDQSTVTTSSIGSQTDKTSHVSHDRVVRDERERARVPTDELLRSIKIAAGLARPDTEREIRTINYGGKSDEMGRTTCNCCSCGKTPTSPSTRPRLEVQPQIDATPPAASTFKRMFIRPKIDQPILHDRLCSDCKAKIQSKIPHERQHIEKIIKKICHDQESCRYVSLTSKSCAISQKRIIKKRDQACLAKISKQKINPVEQKRKDNLQSILEEKSTVEPLSASCICFKLEKTGAEPIKKGNCYCGD</sequence>
<keyword evidence="4" id="KW-1185">Reference proteome</keyword>
<evidence type="ECO:0000256" key="2">
    <source>
        <dbReference type="SAM" id="MobiDB-lite"/>
    </source>
</evidence>
<gene>
    <name evidence="3" type="ORF">G5I_05929</name>
</gene>
<feature type="coiled-coil region" evidence="1">
    <location>
        <begin position="1126"/>
        <end position="1190"/>
    </location>
</feature>
<dbReference type="InParanoid" id="F4WJP8"/>
<reference evidence="3" key="1">
    <citation type="submission" date="2011-02" db="EMBL/GenBank/DDBJ databases">
        <title>The genome of the leaf-cutting ant Acromyrmex echinatior suggests key adaptations to social evolution and fungus farming.</title>
        <authorList>
            <person name="Nygaard S."/>
            <person name="Zhang G."/>
        </authorList>
    </citation>
    <scope>NUCLEOTIDE SEQUENCE</scope>
</reference>
<evidence type="ECO:0000313" key="4">
    <source>
        <dbReference type="Proteomes" id="UP000007755"/>
    </source>
</evidence>
<dbReference type="Proteomes" id="UP000007755">
    <property type="component" value="Unassembled WGS sequence"/>
</dbReference>
<name>F4WJP8_ACREC</name>
<dbReference type="EMBL" id="GL888186">
    <property type="protein sequence ID" value="EGI65540.1"/>
    <property type="molecule type" value="Genomic_DNA"/>
</dbReference>
<dbReference type="eggNOG" id="ENOG502S2C2">
    <property type="taxonomic scope" value="Eukaryota"/>
</dbReference>
<keyword evidence="1" id="KW-0175">Coiled coil</keyword>
<protein>
    <submittedName>
        <fullName evidence="3">Uncharacterized protein</fullName>
    </submittedName>
</protein>
<organism evidence="4">
    <name type="scientific">Acromyrmex echinatior</name>
    <name type="common">Panamanian leafcutter ant</name>
    <name type="synonym">Acromyrmex octospinosus echinatior</name>
    <dbReference type="NCBI Taxonomy" id="103372"/>
    <lineage>
        <taxon>Eukaryota</taxon>
        <taxon>Metazoa</taxon>
        <taxon>Ecdysozoa</taxon>
        <taxon>Arthropoda</taxon>
        <taxon>Hexapoda</taxon>
        <taxon>Insecta</taxon>
        <taxon>Pterygota</taxon>
        <taxon>Neoptera</taxon>
        <taxon>Endopterygota</taxon>
        <taxon>Hymenoptera</taxon>
        <taxon>Apocrita</taxon>
        <taxon>Aculeata</taxon>
        <taxon>Formicoidea</taxon>
        <taxon>Formicidae</taxon>
        <taxon>Myrmicinae</taxon>
        <taxon>Acromyrmex</taxon>
    </lineage>
</organism>
<evidence type="ECO:0000313" key="3">
    <source>
        <dbReference type="EMBL" id="EGI65540.1"/>
    </source>
</evidence>
<proteinExistence type="predicted"/>
<accession>F4WJP8</accession>
<feature type="coiled-coil region" evidence="1">
    <location>
        <begin position="346"/>
        <end position="383"/>
    </location>
</feature>
<feature type="compositionally biased region" description="Basic and acidic residues" evidence="2">
    <location>
        <begin position="1439"/>
        <end position="1454"/>
    </location>
</feature>